<gene>
    <name evidence="3" type="primary">AVEN_82776_1</name>
    <name evidence="3" type="ORF">NPIL_576693</name>
</gene>
<evidence type="ECO:0000313" key="4">
    <source>
        <dbReference type="Proteomes" id="UP000887013"/>
    </source>
</evidence>
<dbReference type="AlphaFoldDB" id="A0A8X6MX32"/>
<comment type="caution">
    <text evidence="3">The sequence shown here is derived from an EMBL/GenBank/DDBJ whole genome shotgun (WGS) entry which is preliminary data.</text>
</comment>
<keyword evidence="4" id="KW-1185">Reference proteome</keyword>
<keyword evidence="1" id="KW-0175">Coiled coil</keyword>
<feature type="region of interest" description="Disordered" evidence="2">
    <location>
        <begin position="22"/>
        <end position="41"/>
    </location>
</feature>
<evidence type="ECO:0000313" key="3">
    <source>
        <dbReference type="EMBL" id="GFS82274.1"/>
    </source>
</evidence>
<proteinExistence type="predicted"/>
<evidence type="ECO:0000256" key="1">
    <source>
        <dbReference type="SAM" id="Coils"/>
    </source>
</evidence>
<organism evidence="3 4">
    <name type="scientific">Nephila pilipes</name>
    <name type="common">Giant wood spider</name>
    <name type="synonym">Nephila maculata</name>
    <dbReference type="NCBI Taxonomy" id="299642"/>
    <lineage>
        <taxon>Eukaryota</taxon>
        <taxon>Metazoa</taxon>
        <taxon>Ecdysozoa</taxon>
        <taxon>Arthropoda</taxon>
        <taxon>Chelicerata</taxon>
        <taxon>Arachnida</taxon>
        <taxon>Araneae</taxon>
        <taxon>Araneomorphae</taxon>
        <taxon>Entelegynae</taxon>
        <taxon>Araneoidea</taxon>
        <taxon>Nephilidae</taxon>
        <taxon>Nephila</taxon>
    </lineage>
</organism>
<reference evidence="3" key="1">
    <citation type="submission" date="2020-08" db="EMBL/GenBank/DDBJ databases">
        <title>Multicomponent nature underlies the extraordinary mechanical properties of spider dragline silk.</title>
        <authorList>
            <person name="Kono N."/>
            <person name="Nakamura H."/>
            <person name="Mori M."/>
            <person name="Yoshida Y."/>
            <person name="Ohtoshi R."/>
            <person name="Malay A.D."/>
            <person name="Moran D.A.P."/>
            <person name="Tomita M."/>
            <person name="Numata K."/>
            <person name="Arakawa K."/>
        </authorList>
    </citation>
    <scope>NUCLEOTIDE SEQUENCE</scope>
</reference>
<feature type="coiled-coil region" evidence="1">
    <location>
        <begin position="73"/>
        <end position="128"/>
    </location>
</feature>
<dbReference type="Proteomes" id="UP000887013">
    <property type="component" value="Unassembled WGS sequence"/>
</dbReference>
<dbReference type="EMBL" id="BMAW01051778">
    <property type="protein sequence ID" value="GFS82274.1"/>
    <property type="molecule type" value="Genomic_DNA"/>
</dbReference>
<accession>A0A8X6MX32</accession>
<name>A0A8X6MX32_NEPPI</name>
<evidence type="ECO:0000256" key="2">
    <source>
        <dbReference type="SAM" id="MobiDB-lite"/>
    </source>
</evidence>
<sequence length="324" mass="37823">MATLYFQRTDCSELEYLIKDSSENLEEPSPSSDNIPPKNITSEKMLTHEPNKALRELNEKFLMDIKTRTEEVLTILTDKIKMMNNSIANLQRENVELKTNEHYLMDRLVILETNQNKLQERLVVLEEKERANCHELENIIIEIDKKADRSGSSFALNREYLNSLEGKILDMNESTSADLETMRNYLKDYANRLQDELDEKISGFEMDIRLEPLAGRLKKLEKLLKEILLKIRILECQSMGPVEVKRYLHCEDGKRIKPLQKTLAQWTSVDQSEISWFGNDNLFEENTADQIEADVQKRLEESIFRDTKRYIKGTDLQAKATETL</sequence>
<feature type="coiled-coil region" evidence="1">
    <location>
        <begin position="179"/>
        <end position="237"/>
    </location>
</feature>
<protein>
    <submittedName>
        <fullName evidence="3">Uncharacterized protein</fullName>
    </submittedName>
</protein>
<dbReference type="OrthoDB" id="6436219at2759"/>